<gene>
    <name evidence="1" type="ORF">MUN33_02980</name>
</gene>
<reference evidence="1" key="1">
    <citation type="submission" date="2022-04" db="EMBL/GenBank/DDBJ databases">
        <title>Corynebacterium kalidii LD5P10.</title>
        <authorList>
            <person name="Sun J.Q."/>
        </authorList>
    </citation>
    <scope>NUCLEOTIDE SEQUENCE</scope>
    <source>
        <strain evidence="1">LD5P10</strain>
    </source>
</reference>
<keyword evidence="2" id="KW-1185">Reference proteome</keyword>
<comment type="caution">
    <text evidence="1">The sequence shown here is derived from an EMBL/GenBank/DDBJ whole genome shotgun (WGS) entry which is preliminary data.</text>
</comment>
<dbReference type="Proteomes" id="UP001139207">
    <property type="component" value="Unassembled WGS sequence"/>
</dbReference>
<proteinExistence type="predicted"/>
<protein>
    <submittedName>
        <fullName evidence="1">Uncharacterized protein</fullName>
    </submittedName>
</protein>
<organism evidence="1 2">
    <name type="scientific">Corynebacterium kalidii</name>
    <dbReference type="NCBI Taxonomy" id="2931982"/>
    <lineage>
        <taxon>Bacteria</taxon>
        <taxon>Bacillati</taxon>
        <taxon>Actinomycetota</taxon>
        <taxon>Actinomycetes</taxon>
        <taxon>Mycobacteriales</taxon>
        <taxon>Corynebacteriaceae</taxon>
        <taxon>Corynebacterium</taxon>
    </lineage>
</organism>
<dbReference type="AlphaFoldDB" id="A0A9X2AY40"/>
<dbReference type="RefSeq" id="WP_244803421.1">
    <property type="nucleotide sequence ID" value="NZ_JALIEA010000010.1"/>
</dbReference>
<evidence type="ECO:0000313" key="2">
    <source>
        <dbReference type="Proteomes" id="UP001139207"/>
    </source>
</evidence>
<evidence type="ECO:0000313" key="1">
    <source>
        <dbReference type="EMBL" id="MCJ7857681.1"/>
    </source>
</evidence>
<name>A0A9X2AY40_9CORY</name>
<sequence length="651" mass="71401">MTTIRPATLSMQAISDLAQVKRPVVSLWRSRYAESDTPFPSPVQTDPLRFDASEVADWLERTGRGNNRDAAAENPLHADLRERLFATPDDTSALLLLAHLLGEPLDDYYPEDLPEVVSYWRVEPVLSVQDVEVAVARTDISEIDTLVEAAFSASATLDLLVASFGDRDGAWAPEALTVPARHLVGSIIAEVFHDRRDRRIVPAGPGGMTLLDAALEQFAEQDSPVVDYRTDALSTPADRAAWRRLLARDLDVSPYMEDRNPLPFTLDDMSYLHIFQWQCLGGADDFLDRVEDIVMGLGVDDVLVVVGPASAMIDADEASRRRRLLTPREGHSAPLRYCAELPKGMSRFGGRRRLALWVFAPSMTEATVIGTHGGHRLDDSLASSLAADVVVSTSDREDIFSHAFRTSRVLATERFVTQEALTSGAELPETTSGGDSLARVWELQGDVLDGVTLEASDAHPRRVSFGSASTRYGKDMAGHRIPADELTTPGPGTVVVWGAPEIRSTGAVDSRAINRLTLEQVAPQTQFTEPGDVVYVTARGEPAAIVDRAGGHVVEYPARVFRCGAPDDGLQLLPEVVTADINAEQRKDRKSWQLRLTPTDRAPTVTETVTRLEQRRDQLYEQLSRLNELQTTLIDGLSSGALREADDHSDN</sequence>
<dbReference type="EMBL" id="JALIEA010000010">
    <property type="protein sequence ID" value="MCJ7857681.1"/>
    <property type="molecule type" value="Genomic_DNA"/>
</dbReference>
<accession>A0A9X2AY40</accession>